<dbReference type="InterPro" id="IPR018168">
    <property type="entry name" value="Ubi_Hdrlase_CS"/>
</dbReference>
<evidence type="ECO:0000256" key="6">
    <source>
        <dbReference type="ARBA" id="ARBA00023002"/>
    </source>
</evidence>
<dbReference type="NCBIfam" id="TIGR01988">
    <property type="entry name" value="Ubi-OHases"/>
    <property type="match status" value="1"/>
</dbReference>
<dbReference type="FunFam" id="3.50.50.60:FF:000021">
    <property type="entry name" value="Ubiquinone biosynthesis monooxygenase COQ6"/>
    <property type="match status" value="1"/>
</dbReference>
<dbReference type="PRINTS" id="PR00420">
    <property type="entry name" value="RNGMNOXGNASE"/>
</dbReference>
<evidence type="ECO:0000256" key="5">
    <source>
        <dbReference type="ARBA" id="ARBA00022827"/>
    </source>
</evidence>
<evidence type="ECO:0000313" key="9">
    <source>
        <dbReference type="EMBL" id="QPM91613.1"/>
    </source>
</evidence>
<dbReference type="Gene3D" id="3.50.50.60">
    <property type="entry name" value="FAD/NAD(P)-binding domain"/>
    <property type="match status" value="2"/>
</dbReference>
<dbReference type="AlphaFoldDB" id="A0A418SG16"/>
<dbReference type="GO" id="GO:0071949">
    <property type="term" value="F:FAD binding"/>
    <property type="evidence" value="ECO:0007669"/>
    <property type="project" value="InterPro"/>
</dbReference>
<dbReference type="GO" id="GO:0110142">
    <property type="term" value="C:ubiquinone biosynthesis complex"/>
    <property type="evidence" value="ECO:0007669"/>
    <property type="project" value="UniProtKB-ARBA"/>
</dbReference>
<dbReference type="GO" id="GO:0016705">
    <property type="term" value="F:oxidoreductase activity, acting on paired donors, with incorporation or reduction of molecular oxygen"/>
    <property type="evidence" value="ECO:0007669"/>
    <property type="project" value="InterPro"/>
</dbReference>
<dbReference type="OrthoDB" id="9796623at2"/>
<gene>
    <name evidence="9" type="primary">ubiL_2</name>
    <name evidence="9" type="ORF">PSAL_028680</name>
</gene>
<protein>
    <submittedName>
        <fullName evidence="9">Ubiquinone hydroxylase UbiL</fullName>
        <ecNumber evidence="9">1.14.13.-</ecNumber>
    </submittedName>
</protein>
<keyword evidence="5" id="KW-0274">FAD</keyword>
<comment type="pathway">
    <text evidence="2">Cofactor biosynthesis; ubiquinone biosynthesis.</text>
</comment>
<dbReference type="GO" id="GO:0006744">
    <property type="term" value="P:ubiquinone biosynthetic process"/>
    <property type="evidence" value="ECO:0007669"/>
    <property type="project" value="UniProtKB-UniPathway"/>
</dbReference>
<evidence type="ECO:0000256" key="7">
    <source>
        <dbReference type="ARBA" id="ARBA00023033"/>
    </source>
</evidence>
<dbReference type="InterPro" id="IPR002938">
    <property type="entry name" value="FAD-bd"/>
</dbReference>
<feature type="domain" description="FAD-binding" evidence="8">
    <location>
        <begin position="5"/>
        <end position="340"/>
    </location>
</feature>
<dbReference type="GO" id="GO:0004497">
    <property type="term" value="F:monooxygenase activity"/>
    <property type="evidence" value="ECO:0007669"/>
    <property type="project" value="UniProtKB-KW"/>
</dbReference>
<accession>A0A418SG16</accession>
<dbReference type="PROSITE" id="PS01304">
    <property type="entry name" value="UBIH"/>
    <property type="match status" value="1"/>
</dbReference>
<dbReference type="Pfam" id="PF01494">
    <property type="entry name" value="FAD_binding_3"/>
    <property type="match status" value="1"/>
</dbReference>
<comment type="similarity">
    <text evidence="3">Belongs to the UbiH/COQ6 family.</text>
</comment>
<evidence type="ECO:0000256" key="4">
    <source>
        <dbReference type="ARBA" id="ARBA00022630"/>
    </source>
</evidence>
<dbReference type="UniPathway" id="UPA00232"/>
<keyword evidence="6 9" id="KW-0560">Oxidoreductase</keyword>
<comment type="cofactor">
    <cofactor evidence="1">
        <name>FAD</name>
        <dbReference type="ChEBI" id="CHEBI:57692"/>
    </cofactor>
</comment>
<keyword evidence="10" id="KW-1185">Reference proteome</keyword>
<reference evidence="9 10" key="1">
    <citation type="submission" date="2020-08" db="EMBL/GenBank/DDBJ databases">
        <title>Genome sequence of Rhodobacteraceae bacterium Lw-13e.</title>
        <authorList>
            <person name="Poehlein A."/>
            <person name="Wolter L."/>
            <person name="Daniel R."/>
            <person name="Brinkhoff T."/>
        </authorList>
    </citation>
    <scope>NUCLEOTIDE SEQUENCE [LARGE SCALE GENOMIC DNA]</scope>
    <source>
        <strain evidence="9 10">Lw-13e</strain>
    </source>
</reference>
<proteinExistence type="inferred from homology"/>
<evidence type="ECO:0000259" key="8">
    <source>
        <dbReference type="Pfam" id="PF01494"/>
    </source>
</evidence>
<dbReference type="InterPro" id="IPR036188">
    <property type="entry name" value="FAD/NAD-bd_sf"/>
</dbReference>
<evidence type="ECO:0000256" key="2">
    <source>
        <dbReference type="ARBA" id="ARBA00004749"/>
    </source>
</evidence>
<evidence type="ECO:0000313" key="10">
    <source>
        <dbReference type="Proteomes" id="UP000283786"/>
    </source>
</evidence>
<keyword evidence="7" id="KW-0503">Monooxygenase</keyword>
<keyword evidence="4" id="KW-0285">Flavoprotein</keyword>
<dbReference type="PANTHER" id="PTHR43876:SF7">
    <property type="entry name" value="UBIQUINONE BIOSYNTHESIS MONOOXYGENASE COQ6, MITOCHONDRIAL"/>
    <property type="match status" value="1"/>
</dbReference>
<dbReference type="InterPro" id="IPR010971">
    <property type="entry name" value="UbiH/COQ6"/>
</dbReference>
<name>A0A418SG16_9RHOB</name>
<evidence type="ECO:0000256" key="1">
    <source>
        <dbReference type="ARBA" id="ARBA00001974"/>
    </source>
</evidence>
<dbReference type="RefSeq" id="WP_119839257.1">
    <property type="nucleotide sequence ID" value="NZ_CP060436.1"/>
</dbReference>
<dbReference type="EC" id="1.14.13.-" evidence="9"/>
<sequence>MDFDSDLLIIGGGLNGPAMALAAAHMGLSSTVVDALPAPTREAADFDGRAYALALASVRMLAAIGLWDALQESAQPMLDIKVSDGHAGRGAAPFFLHFDHAEIEEGPMGQMIEDRYLRRALLETMDRSPLITQLSETRVVAQSVQAEGAEVTLDTGERLRGRVLIGCDGKTSGTAQRAGIRRQGWSYGQTSLVCAISHEKPHHGVAHQFFMPPGPLAILPLPGNRSSIVWSETSAAARAIQALEDTDYLAALRPRFGDFLGEIALAGQRFAYPLGLSLAEKFSAPRLALVGDAAHGLHPLAGQGLNAGLRDVAALAQVLGEARERGEDIGAGDVLARYQEWRRFDTATLAMGTDITNKLFSNDNPLLRLGRGLGLGAVSALPKLRRGFIREAAGLTGDLPDLMR</sequence>
<organism evidence="9 10">
    <name type="scientific">Pseudooceanicola algae</name>
    <dbReference type="NCBI Taxonomy" id="1537215"/>
    <lineage>
        <taxon>Bacteria</taxon>
        <taxon>Pseudomonadati</taxon>
        <taxon>Pseudomonadota</taxon>
        <taxon>Alphaproteobacteria</taxon>
        <taxon>Rhodobacterales</taxon>
        <taxon>Paracoccaceae</taxon>
        <taxon>Pseudooceanicola</taxon>
    </lineage>
</organism>
<evidence type="ECO:0000256" key="3">
    <source>
        <dbReference type="ARBA" id="ARBA00005349"/>
    </source>
</evidence>
<dbReference type="KEGG" id="palw:PSAL_028680"/>
<dbReference type="Proteomes" id="UP000283786">
    <property type="component" value="Chromosome"/>
</dbReference>
<dbReference type="InterPro" id="IPR051205">
    <property type="entry name" value="UbiH/COQ6_monooxygenase"/>
</dbReference>
<dbReference type="SUPFAM" id="SSF51905">
    <property type="entry name" value="FAD/NAD(P)-binding domain"/>
    <property type="match status" value="1"/>
</dbReference>
<dbReference type="PANTHER" id="PTHR43876">
    <property type="entry name" value="UBIQUINONE BIOSYNTHESIS MONOOXYGENASE COQ6, MITOCHONDRIAL"/>
    <property type="match status" value="1"/>
</dbReference>
<dbReference type="EMBL" id="CP060436">
    <property type="protein sequence ID" value="QPM91613.1"/>
    <property type="molecule type" value="Genomic_DNA"/>
</dbReference>
<keyword evidence="9" id="KW-0830">Ubiquinone</keyword>